<organism evidence="1 2">
    <name type="scientific">Polynucleobacter paneuropaeus</name>
    <dbReference type="NCBI Taxonomy" id="2527775"/>
    <lineage>
        <taxon>Bacteria</taxon>
        <taxon>Pseudomonadati</taxon>
        <taxon>Pseudomonadota</taxon>
        <taxon>Betaproteobacteria</taxon>
        <taxon>Burkholderiales</taxon>
        <taxon>Burkholderiaceae</taxon>
        <taxon>Polynucleobacter</taxon>
    </lineage>
</organism>
<protein>
    <submittedName>
        <fullName evidence="1">Uncharacterized protein</fullName>
    </submittedName>
</protein>
<dbReference type="SUPFAM" id="SSF53448">
    <property type="entry name" value="Nucleotide-diphospho-sugar transferases"/>
    <property type="match status" value="1"/>
</dbReference>
<reference evidence="1" key="1">
    <citation type="journal article" date="2021" name="Genome Biol. Evol.">
        <title>Continental-Scale Gene Flow Prevents Allopatric Divergence of Pelagic Freshwater Bacteria.</title>
        <authorList>
            <person name="Hoetzinger M."/>
            <person name="Pitt A."/>
            <person name="Huemer A."/>
            <person name="Hahn M.W."/>
        </authorList>
    </citation>
    <scope>NUCLEOTIDE SEQUENCE</scope>
    <source>
        <strain evidence="1">SM1-W8</strain>
    </source>
</reference>
<proteinExistence type="predicted"/>
<dbReference type="EMBL" id="JAANEY010000001">
    <property type="protein sequence ID" value="MBT8551923.1"/>
    <property type="molecule type" value="Genomic_DNA"/>
</dbReference>
<evidence type="ECO:0000313" key="2">
    <source>
        <dbReference type="Proteomes" id="UP000783102"/>
    </source>
</evidence>
<name>A0A9Q2WJ90_9BURK</name>
<comment type="caution">
    <text evidence="1">The sequence shown here is derived from an EMBL/GenBank/DDBJ whole genome shotgun (WGS) entry which is preliminary data.</text>
</comment>
<sequence length="255" mass="29780">MFLDKFRKKNLHIFLRHVHIYNPEAKARPSWFSIESCFLNLISTLSKPDLPLKVDLTVMFDGDDTSFNDDFLSTYMKNHGVQFPVKIKIVQFHGGSDARSFHHTIDYILDQNYSDDDWIYFLENDYLHVPNWINKLSDLFDVNKNHEYVSLYDHFDKYLYDQYDELESKIRFHGNHHWRSTPSTCASFLVTSKILNEDAQIIKTGGGDHEFFTALANKNSRKIISPIPGLSTHCMKDFLSPGIDWENISNSSKTI</sequence>
<dbReference type="Proteomes" id="UP000783102">
    <property type="component" value="Unassembled WGS sequence"/>
</dbReference>
<dbReference type="AlphaFoldDB" id="A0A9Q2WJ90"/>
<accession>A0A9Q2WJ90</accession>
<dbReference type="InterPro" id="IPR029044">
    <property type="entry name" value="Nucleotide-diphossugar_trans"/>
</dbReference>
<evidence type="ECO:0000313" key="1">
    <source>
        <dbReference type="EMBL" id="MBT8551923.1"/>
    </source>
</evidence>
<gene>
    <name evidence="1" type="ORF">G6731_08160</name>
</gene>